<dbReference type="InterPro" id="IPR038635">
    <property type="entry name" value="CCR4-NOT_su2/3/5_C_sf"/>
</dbReference>
<dbReference type="PANTHER" id="PTHR23326">
    <property type="entry name" value="CCR4 NOT-RELATED"/>
    <property type="match status" value="1"/>
</dbReference>
<evidence type="ECO:0000256" key="3">
    <source>
        <dbReference type="ARBA" id="ARBA00023163"/>
    </source>
</evidence>
<name>A0A7S1N8S3_9EUGL</name>
<evidence type="ECO:0000313" key="6">
    <source>
        <dbReference type="EMBL" id="CAD9004416.1"/>
    </source>
</evidence>
<organism evidence="6">
    <name type="scientific">Eutreptiella gymnastica</name>
    <dbReference type="NCBI Taxonomy" id="73025"/>
    <lineage>
        <taxon>Eukaryota</taxon>
        <taxon>Discoba</taxon>
        <taxon>Euglenozoa</taxon>
        <taxon>Euglenida</taxon>
        <taxon>Spirocuta</taxon>
        <taxon>Euglenophyceae</taxon>
        <taxon>Eutreptiales</taxon>
        <taxon>Eutreptiaceae</taxon>
        <taxon>Eutreptiella</taxon>
    </lineage>
</organism>
<dbReference type="InterPro" id="IPR007282">
    <property type="entry name" value="NOT2/3/5_C"/>
</dbReference>
<reference evidence="6" key="1">
    <citation type="submission" date="2021-01" db="EMBL/GenBank/DDBJ databases">
        <authorList>
            <person name="Corre E."/>
            <person name="Pelletier E."/>
            <person name="Niang G."/>
            <person name="Scheremetjew M."/>
            <person name="Finn R."/>
            <person name="Kale V."/>
            <person name="Holt S."/>
            <person name="Cochrane G."/>
            <person name="Meng A."/>
            <person name="Brown T."/>
            <person name="Cohen L."/>
        </authorList>
    </citation>
    <scope>NUCLEOTIDE SEQUENCE</scope>
    <source>
        <strain evidence="6">NIES-381</strain>
    </source>
</reference>
<comment type="similarity">
    <text evidence="1">Belongs to the CNOT2/3/5 family.</text>
</comment>
<dbReference type="AlphaFoldDB" id="A0A7S1N8S3"/>
<protein>
    <recommendedName>
        <fullName evidence="5">NOT2/NOT3/NOT5 C-terminal domain-containing protein</fullName>
    </recommendedName>
</protein>
<sequence>MNLGGMNKQHAHRQAPTSDFLQSAEEFPPLGGVPPNRMPMGGQTNTPAQPSQPPVPKPAPEAATSATQRMPPATSSGTAPTGSQGSATPPPQGAAQGDRFGLTGLLSVIRMTDQDLNALALGFDLTTLGLNLNSPDYLYTTFASPWSEGTTVQPEFRIPQCYFMTPPHLRFQMFQRFHLETLFYIFYSMPADVLQLAAAQELYNRDWRFHKEKKLWFTRAPGVEPSIKTTSYEKGSYLVFDPEKWTKEQKDDFILVYDQLEEKTSVQTGEQAGNKEKEPLAP</sequence>
<feature type="region of interest" description="Disordered" evidence="4">
    <location>
        <begin position="1"/>
        <end position="98"/>
    </location>
</feature>
<dbReference type="Gene3D" id="2.30.30.1020">
    <property type="entry name" value="CCR4-NOT complex subunit 2/3/5, C-terminal domain"/>
    <property type="match status" value="1"/>
</dbReference>
<dbReference type="EMBL" id="HBGA01042653">
    <property type="protein sequence ID" value="CAD9004416.1"/>
    <property type="molecule type" value="Transcribed_RNA"/>
</dbReference>
<keyword evidence="2" id="KW-0805">Transcription regulation</keyword>
<evidence type="ECO:0000256" key="1">
    <source>
        <dbReference type="ARBA" id="ARBA00007682"/>
    </source>
</evidence>
<dbReference type="InterPro" id="IPR040168">
    <property type="entry name" value="Not2/3/5"/>
</dbReference>
<dbReference type="GO" id="GO:0030015">
    <property type="term" value="C:CCR4-NOT core complex"/>
    <property type="evidence" value="ECO:0007669"/>
    <property type="project" value="InterPro"/>
</dbReference>
<feature type="compositionally biased region" description="Polar residues" evidence="4">
    <location>
        <begin position="64"/>
        <end position="87"/>
    </location>
</feature>
<proteinExistence type="inferred from homology"/>
<dbReference type="GO" id="GO:0006355">
    <property type="term" value="P:regulation of DNA-templated transcription"/>
    <property type="evidence" value="ECO:0007669"/>
    <property type="project" value="InterPro"/>
</dbReference>
<feature type="compositionally biased region" description="Pro residues" evidence="4">
    <location>
        <begin position="50"/>
        <end position="59"/>
    </location>
</feature>
<evidence type="ECO:0000256" key="2">
    <source>
        <dbReference type="ARBA" id="ARBA00023015"/>
    </source>
</evidence>
<accession>A0A7S1N8S3</accession>
<evidence type="ECO:0000256" key="4">
    <source>
        <dbReference type="SAM" id="MobiDB-lite"/>
    </source>
</evidence>
<keyword evidence="3" id="KW-0804">Transcription</keyword>
<gene>
    <name evidence="6" type="ORF">EGYM00392_LOCUS15501</name>
</gene>
<dbReference type="Pfam" id="PF04153">
    <property type="entry name" value="NOT2_3_5_C"/>
    <property type="match status" value="1"/>
</dbReference>
<feature type="domain" description="NOT2/NOT3/NOT5 C-terminal" evidence="5">
    <location>
        <begin position="139"/>
        <end position="260"/>
    </location>
</feature>
<evidence type="ECO:0000259" key="5">
    <source>
        <dbReference type="Pfam" id="PF04153"/>
    </source>
</evidence>